<feature type="compositionally biased region" description="Low complexity" evidence="9">
    <location>
        <begin position="402"/>
        <end position="422"/>
    </location>
</feature>
<evidence type="ECO:0000313" key="11">
    <source>
        <dbReference type="EMBL" id="ETI53924.1"/>
    </source>
</evidence>
<dbReference type="EMBL" id="ANIZ01000607">
    <property type="protein sequence ID" value="ETI53924.1"/>
    <property type="molecule type" value="Genomic_DNA"/>
</dbReference>
<evidence type="ECO:0000256" key="8">
    <source>
        <dbReference type="ARBA" id="ARBA00023242"/>
    </source>
</evidence>
<organism evidence="11 12">
    <name type="scientific">Phytophthora nicotianae P1569</name>
    <dbReference type="NCBI Taxonomy" id="1317065"/>
    <lineage>
        <taxon>Eukaryota</taxon>
        <taxon>Sar</taxon>
        <taxon>Stramenopiles</taxon>
        <taxon>Oomycota</taxon>
        <taxon>Peronosporomycetes</taxon>
        <taxon>Peronosporales</taxon>
        <taxon>Peronosporaceae</taxon>
        <taxon>Phytophthora</taxon>
    </lineage>
</organism>
<evidence type="ECO:0000313" key="12">
    <source>
        <dbReference type="Proteomes" id="UP000018721"/>
    </source>
</evidence>
<dbReference type="eggNOG" id="KOG0845">
    <property type="taxonomic scope" value="Eukaryota"/>
</dbReference>
<keyword evidence="7" id="KW-0906">Nuclear pore complex</keyword>
<protein>
    <recommendedName>
        <fullName evidence="10">Peptidase S59 domain-containing protein</fullName>
    </recommendedName>
</protein>
<dbReference type="GO" id="GO:0006405">
    <property type="term" value="P:RNA export from nucleus"/>
    <property type="evidence" value="ECO:0007669"/>
    <property type="project" value="TreeGrafter"/>
</dbReference>
<dbReference type="GO" id="GO:0051028">
    <property type="term" value="P:mRNA transport"/>
    <property type="evidence" value="ECO:0007669"/>
    <property type="project" value="UniProtKB-KW"/>
</dbReference>
<dbReference type="InterPro" id="IPR036903">
    <property type="entry name" value="Nup98_auto-Pept-S59_dom_sf"/>
</dbReference>
<keyword evidence="8" id="KW-0539">Nucleus</keyword>
<dbReference type="InterPro" id="IPR037665">
    <property type="entry name" value="Nucleoporin_S59-like"/>
</dbReference>
<dbReference type="HOGENOM" id="CLU_350054_0_0_1"/>
<dbReference type="GO" id="GO:0006606">
    <property type="term" value="P:protein import into nucleus"/>
    <property type="evidence" value="ECO:0007669"/>
    <property type="project" value="TreeGrafter"/>
</dbReference>
<reference evidence="11 12" key="1">
    <citation type="submission" date="2013-11" db="EMBL/GenBank/DDBJ databases">
        <title>The Genome Sequence of Phytophthora parasitica P1569.</title>
        <authorList>
            <consortium name="The Broad Institute Genomics Platform"/>
            <person name="Russ C."/>
            <person name="Tyler B."/>
            <person name="Panabieres F."/>
            <person name="Shan W."/>
            <person name="Tripathy S."/>
            <person name="Grunwald N."/>
            <person name="Machado M."/>
            <person name="Johnson C.S."/>
            <person name="Arredondo F."/>
            <person name="Hong C."/>
            <person name="Coffey M."/>
            <person name="Young S.K."/>
            <person name="Zeng Q."/>
            <person name="Gargeya S."/>
            <person name="Fitzgerald M."/>
            <person name="Abouelleil A."/>
            <person name="Alvarado L."/>
            <person name="Chapman S.B."/>
            <person name="Gainer-Dewar J."/>
            <person name="Goldberg J."/>
            <person name="Griggs A."/>
            <person name="Gujja S."/>
            <person name="Hansen M."/>
            <person name="Howarth C."/>
            <person name="Imamovic A."/>
            <person name="Ireland A."/>
            <person name="Larimer J."/>
            <person name="McCowan C."/>
            <person name="Murphy C."/>
            <person name="Pearson M."/>
            <person name="Poon T.W."/>
            <person name="Priest M."/>
            <person name="Roberts A."/>
            <person name="Saif S."/>
            <person name="Shea T."/>
            <person name="Sykes S."/>
            <person name="Wortman J."/>
            <person name="Nusbaum C."/>
            <person name="Birren B."/>
        </authorList>
    </citation>
    <scope>NUCLEOTIDE SEQUENCE [LARGE SCALE GENOMIC DNA]</scope>
    <source>
        <strain evidence="11 12">P1569</strain>
    </source>
</reference>
<dbReference type="GO" id="GO:0034398">
    <property type="term" value="P:telomere tethering at nuclear periphery"/>
    <property type="evidence" value="ECO:0007669"/>
    <property type="project" value="TreeGrafter"/>
</dbReference>
<dbReference type="AlphaFoldDB" id="V9FR46"/>
<feature type="region of interest" description="Disordered" evidence="9">
    <location>
        <begin position="397"/>
        <end position="429"/>
    </location>
</feature>
<sequence length="735" mass="77504">MSLFGSSINPAPIANGGFTSRPSATSGSGAPVTDGFGFASASSVRFDPAFSASNVVRSAVWAENASEPFGRVESTARCFARNGKVATTSKWTPPKPPSRPLFQIPPGFHSSSNDATSLFGPSDPRNEATVNNGGFLFGCAVPTTKSGMAFGTVSAVSTGFGGAVGQSKATPMFGNTANVSGSTVGPDFGTKPVFGNASSPLEASSEDSGIGGARTVFGLGSSTAKPPLAPPSNTFAVSTKQVGISYSNSFAPKSASTSNPFTFTPQRWTGNPLATKVSANESVNPFVTNMFVNTTVNPFATNGAANESVNPFAVRGSSNVRVEPVPDASMKPSSVSGPAASTKFKRGLRPVFNAVQQQQPPLVQSVSVASFDWTGWRKENEAIQTNVETSFKMPSFVPSEAKSSSLDDSSSPSDKSSAPDALIASPDTDPYGSGSFGAGLVEQKIKTAIANPPSSVELKVFDTLSCSKPHQQPSAKFAARLGLARQPLQSLPMRSVQPRFLGRRVHPSSTGEKLQHADVFRFSSSFSRLAISKNPLRIRVKPSPMLMTNATAENTTKSESDDDVSNAPTEVTKPSAGPDDEDNCNSPSSACPVLLNKEYFTEPSVSELQQLTDKELCCVGNFVIGRRDCGKITFIDAVDVRGLQLDELVAFSMGEIVVYPDDNVKPAIGSELNKPAIVELHGIYAGEKESHEHFLKRLEKHTQKMGATFLGYDNGGVWSFRVEHSSVDENKGMHG</sequence>
<keyword evidence="6" id="KW-0811">Translocation</keyword>
<keyword evidence="4" id="KW-0509">mRNA transport</keyword>
<accession>V9FR46</accession>
<dbReference type="Gene3D" id="3.30.1610.10">
    <property type="entry name" value="Peptidase S59, nucleoporin"/>
    <property type="match status" value="1"/>
</dbReference>
<proteinExistence type="inferred from homology"/>
<dbReference type="PROSITE" id="PS51434">
    <property type="entry name" value="NUP_C"/>
    <property type="match status" value="1"/>
</dbReference>
<dbReference type="PANTHER" id="PTHR23198">
    <property type="entry name" value="NUCLEOPORIN"/>
    <property type="match status" value="1"/>
</dbReference>
<evidence type="ECO:0000256" key="6">
    <source>
        <dbReference type="ARBA" id="ARBA00023010"/>
    </source>
</evidence>
<evidence type="ECO:0000259" key="10">
    <source>
        <dbReference type="PROSITE" id="PS51434"/>
    </source>
</evidence>
<dbReference type="Pfam" id="PF04096">
    <property type="entry name" value="Nucleoporin2"/>
    <property type="match status" value="1"/>
</dbReference>
<evidence type="ECO:0000256" key="9">
    <source>
        <dbReference type="SAM" id="MobiDB-lite"/>
    </source>
</evidence>
<comment type="caution">
    <text evidence="11">The sequence shown here is derived from an EMBL/GenBank/DDBJ whole genome shotgun (WGS) entry which is preliminary data.</text>
</comment>
<feature type="domain" description="Peptidase S59" evidence="10">
    <location>
        <begin position="596"/>
        <end position="725"/>
    </location>
</feature>
<evidence type="ECO:0000256" key="5">
    <source>
        <dbReference type="ARBA" id="ARBA00022927"/>
    </source>
</evidence>
<dbReference type="GO" id="GO:0008139">
    <property type="term" value="F:nuclear localization sequence binding"/>
    <property type="evidence" value="ECO:0007669"/>
    <property type="project" value="TreeGrafter"/>
</dbReference>
<gene>
    <name evidence="11" type="ORF">F443_03210</name>
</gene>
<dbReference type="GO" id="GO:0044614">
    <property type="term" value="C:nuclear pore cytoplasmic filaments"/>
    <property type="evidence" value="ECO:0007669"/>
    <property type="project" value="TreeGrafter"/>
</dbReference>
<keyword evidence="3" id="KW-0813">Transport</keyword>
<dbReference type="PANTHER" id="PTHR23198:SF6">
    <property type="entry name" value="NUCLEAR PORE COMPLEX PROTEIN NUP98-NUP96"/>
    <property type="match status" value="1"/>
</dbReference>
<dbReference type="OrthoDB" id="128574at2759"/>
<comment type="subcellular location">
    <subcellularLocation>
        <location evidence="1">Nucleus</location>
        <location evidence="1">Nuclear pore complex</location>
    </subcellularLocation>
</comment>
<dbReference type="InterPro" id="IPR007230">
    <property type="entry name" value="Nup98_auto-Pept-S59_dom"/>
</dbReference>
<keyword evidence="12" id="KW-1185">Reference proteome</keyword>
<dbReference type="GO" id="GO:0003723">
    <property type="term" value="F:RNA binding"/>
    <property type="evidence" value="ECO:0007669"/>
    <property type="project" value="TreeGrafter"/>
</dbReference>
<evidence type="ECO:0000256" key="7">
    <source>
        <dbReference type="ARBA" id="ARBA00023132"/>
    </source>
</evidence>
<evidence type="ECO:0000256" key="3">
    <source>
        <dbReference type="ARBA" id="ARBA00022448"/>
    </source>
</evidence>
<dbReference type="GO" id="GO:0017056">
    <property type="term" value="F:structural constituent of nuclear pore"/>
    <property type="evidence" value="ECO:0007669"/>
    <property type="project" value="InterPro"/>
</dbReference>
<feature type="region of interest" description="Disordered" evidence="9">
    <location>
        <begin position="551"/>
        <end position="588"/>
    </location>
</feature>
<keyword evidence="5" id="KW-0653">Protein transport</keyword>
<comment type="similarity">
    <text evidence="2">Belongs to the nucleoporin GLFG family.</text>
</comment>
<evidence type="ECO:0000256" key="4">
    <source>
        <dbReference type="ARBA" id="ARBA00022816"/>
    </source>
</evidence>
<evidence type="ECO:0000256" key="2">
    <source>
        <dbReference type="ARBA" id="ARBA00008926"/>
    </source>
</evidence>
<dbReference type="Proteomes" id="UP000018721">
    <property type="component" value="Unassembled WGS sequence"/>
</dbReference>
<dbReference type="GO" id="GO:0000973">
    <property type="term" value="P:post-transcriptional tethering of RNA polymerase II gene DNA at nuclear periphery"/>
    <property type="evidence" value="ECO:0007669"/>
    <property type="project" value="TreeGrafter"/>
</dbReference>
<dbReference type="SUPFAM" id="SSF82215">
    <property type="entry name" value="C-terminal autoproteolytic domain of nucleoporin nup98"/>
    <property type="match status" value="1"/>
</dbReference>
<name>V9FR46_PHYNI</name>
<evidence type="ECO:0000256" key="1">
    <source>
        <dbReference type="ARBA" id="ARBA00004567"/>
    </source>
</evidence>